<name>A0A3P3DSJ7_9RHOB</name>
<evidence type="ECO:0000256" key="3">
    <source>
        <dbReference type="ARBA" id="ARBA00023004"/>
    </source>
</evidence>
<dbReference type="GO" id="GO:0009055">
    <property type="term" value="F:electron transfer activity"/>
    <property type="evidence" value="ECO:0007669"/>
    <property type="project" value="InterPro"/>
</dbReference>
<keyword evidence="5" id="KW-0732">Signal</keyword>
<evidence type="ECO:0000256" key="1">
    <source>
        <dbReference type="ARBA" id="ARBA00022617"/>
    </source>
</evidence>
<feature type="signal peptide" evidence="5">
    <location>
        <begin position="1"/>
        <end position="18"/>
    </location>
</feature>
<evidence type="ECO:0000313" key="8">
    <source>
        <dbReference type="Proteomes" id="UP000282125"/>
    </source>
</evidence>
<dbReference type="Gene3D" id="1.10.760.10">
    <property type="entry name" value="Cytochrome c-like domain"/>
    <property type="match status" value="1"/>
</dbReference>
<dbReference type="AlphaFoldDB" id="A0A3P3DSJ7"/>
<organism evidence="7 8">
    <name type="scientific">Falsigemmobacter faecalis</name>
    <dbReference type="NCBI Taxonomy" id="2488730"/>
    <lineage>
        <taxon>Bacteria</taxon>
        <taxon>Pseudomonadati</taxon>
        <taxon>Pseudomonadota</taxon>
        <taxon>Alphaproteobacteria</taxon>
        <taxon>Rhodobacterales</taxon>
        <taxon>Paracoccaceae</taxon>
        <taxon>Falsigemmobacter</taxon>
    </lineage>
</organism>
<dbReference type="InterPro" id="IPR036909">
    <property type="entry name" value="Cyt_c-like_dom_sf"/>
</dbReference>
<dbReference type="PROSITE" id="PS51007">
    <property type="entry name" value="CYTC"/>
    <property type="match status" value="1"/>
</dbReference>
<evidence type="ECO:0000256" key="2">
    <source>
        <dbReference type="ARBA" id="ARBA00022723"/>
    </source>
</evidence>
<dbReference type="Proteomes" id="UP000282125">
    <property type="component" value="Unassembled WGS sequence"/>
</dbReference>
<dbReference type="SUPFAM" id="SSF46626">
    <property type="entry name" value="Cytochrome c"/>
    <property type="match status" value="1"/>
</dbReference>
<feature type="chain" id="PRO_5018084016" evidence="5">
    <location>
        <begin position="19"/>
        <end position="103"/>
    </location>
</feature>
<protein>
    <submittedName>
        <fullName evidence="7">Cytochrome c</fullName>
    </submittedName>
</protein>
<dbReference type="EMBL" id="RRAZ01000005">
    <property type="protein sequence ID" value="RRH76914.1"/>
    <property type="molecule type" value="Genomic_DNA"/>
</dbReference>
<feature type="domain" description="Cytochrome c" evidence="6">
    <location>
        <begin position="21"/>
        <end position="101"/>
    </location>
</feature>
<reference evidence="7 8" key="1">
    <citation type="submission" date="2018-11" db="EMBL/GenBank/DDBJ databases">
        <title>Gemmobacter sp. nov., YIM 102744-1 draft genome.</title>
        <authorList>
            <person name="Li G."/>
            <person name="Jiang Y."/>
        </authorList>
    </citation>
    <scope>NUCLEOTIDE SEQUENCE [LARGE SCALE GENOMIC DNA]</scope>
    <source>
        <strain evidence="7 8">YIM 102744-1</strain>
    </source>
</reference>
<dbReference type="RefSeq" id="WP_124963859.1">
    <property type="nucleotide sequence ID" value="NZ_RRAZ01000005.1"/>
</dbReference>
<keyword evidence="3 4" id="KW-0408">Iron</keyword>
<proteinExistence type="predicted"/>
<keyword evidence="8" id="KW-1185">Reference proteome</keyword>
<dbReference type="GO" id="GO:0020037">
    <property type="term" value="F:heme binding"/>
    <property type="evidence" value="ECO:0007669"/>
    <property type="project" value="InterPro"/>
</dbReference>
<evidence type="ECO:0000313" key="7">
    <source>
        <dbReference type="EMBL" id="RRH76914.1"/>
    </source>
</evidence>
<dbReference type="GO" id="GO:0046872">
    <property type="term" value="F:metal ion binding"/>
    <property type="evidence" value="ECO:0007669"/>
    <property type="project" value="UniProtKB-KW"/>
</dbReference>
<evidence type="ECO:0000256" key="4">
    <source>
        <dbReference type="PROSITE-ProRule" id="PRU00433"/>
    </source>
</evidence>
<keyword evidence="1 4" id="KW-0349">Heme</keyword>
<dbReference type="OrthoDB" id="7363829at2"/>
<dbReference type="InterPro" id="IPR009056">
    <property type="entry name" value="Cyt_c-like_dom"/>
</dbReference>
<sequence length="103" mass="11287">MRALPLLLLPFLATPAPADEAALAKGRAFTEANCARCHAVGSTDHSPNPRSIPFRFVARLYPIDYLAEALAEGIAVSHEMPEFVLEADEIEPLLLYLDSIQVR</sequence>
<comment type="caution">
    <text evidence="7">The sequence shown here is derived from an EMBL/GenBank/DDBJ whole genome shotgun (WGS) entry which is preliminary data.</text>
</comment>
<accession>A0A3P3DSJ7</accession>
<keyword evidence="2 4" id="KW-0479">Metal-binding</keyword>
<evidence type="ECO:0000259" key="6">
    <source>
        <dbReference type="PROSITE" id="PS51007"/>
    </source>
</evidence>
<gene>
    <name evidence="7" type="ORF">EG244_04730</name>
</gene>
<evidence type="ECO:0000256" key="5">
    <source>
        <dbReference type="SAM" id="SignalP"/>
    </source>
</evidence>